<sequence>MRPTDLNIPVSDQVLQSSGGQDLFQYGGDDGFGAIFLNQMTGDQAHCYAKIMGQNIGPPQISFPELGRHNRVLCDKDNILFVVHL</sequence>
<dbReference type="AlphaFoldDB" id="A0A285PBZ4"/>
<name>A0A285PBZ4_9HYPH</name>
<organism evidence="1 2">
    <name type="scientific">Cohaesibacter gelatinilyticus</name>
    <dbReference type="NCBI Taxonomy" id="372072"/>
    <lineage>
        <taxon>Bacteria</taxon>
        <taxon>Pseudomonadati</taxon>
        <taxon>Pseudomonadota</taxon>
        <taxon>Alphaproteobacteria</taxon>
        <taxon>Hyphomicrobiales</taxon>
        <taxon>Cohaesibacteraceae</taxon>
    </lineage>
</organism>
<dbReference type="RefSeq" id="WP_097153612.1">
    <property type="nucleotide sequence ID" value="NZ_OBEL01000002.1"/>
</dbReference>
<gene>
    <name evidence="1" type="ORF">SAMN06265368_2335</name>
</gene>
<dbReference type="EMBL" id="OBEL01000002">
    <property type="protein sequence ID" value="SNZ19255.1"/>
    <property type="molecule type" value="Genomic_DNA"/>
</dbReference>
<evidence type="ECO:0000313" key="1">
    <source>
        <dbReference type="EMBL" id="SNZ19255.1"/>
    </source>
</evidence>
<accession>A0A285PBZ4</accession>
<proteinExistence type="predicted"/>
<keyword evidence="2" id="KW-1185">Reference proteome</keyword>
<reference evidence="1 2" key="1">
    <citation type="submission" date="2017-09" db="EMBL/GenBank/DDBJ databases">
        <authorList>
            <person name="Ehlers B."/>
            <person name="Leendertz F.H."/>
        </authorList>
    </citation>
    <scope>NUCLEOTIDE SEQUENCE [LARGE SCALE GENOMIC DNA]</scope>
    <source>
        <strain evidence="1 2">DSM 18289</strain>
    </source>
</reference>
<dbReference type="Proteomes" id="UP000219439">
    <property type="component" value="Unassembled WGS sequence"/>
</dbReference>
<protein>
    <submittedName>
        <fullName evidence="1">Uncharacterized protein</fullName>
    </submittedName>
</protein>
<evidence type="ECO:0000313" key="2">
    <source>
        <dbReference type="Proteomes" id="UP000219439"/>
    </source>
</evidence>